<gene>
    <name evidence="1" type="ORF">CLV71_101704</name>
</gene>
<proteinExistence type="predicted"/>
<dbReference type="OrthoDB" id="9780415at2"/>
<dbReference type="GO" id="GO:0032259">
    <property type="term" value="P:methylation"/>
    <property type="evidence" value="ECO:0007669"/>
    <property type="project" value="UniProtKB-KW"/>
</dbReference>
<comment type="caution">
    <text evidence="1">The sequence shown here is derived from an EMBL/GenBank/DDBJ whole genome shotgun (WGS) entry which is preliminary data.</text>
</comment>
<dbReference type="AlphaFoldDB" id="A0A4V3FV74"/>
<dbReference type="Proteomes" id="UP000294927">
    <property type="component" value="Unassembled WGS sequence"/>
</dbReference>
<dbReference type="GO" id="GO:0008168">
    <property type="term" value="F:methyltransferase activity"/>
    <property type="evidence" value="ECO:0007669"/>
    <property type="project" value="UniProtKB-KW"/>
</dbReference>
<organism evidence="1 2">
    <name type="scientific">Actinophytocola oryzae</name>
    <dbReference type="NCBI Taxonomy" id="502181"/>
    <lineage>
        <taxon>Bacteria</taxon>
        <taxon>Bacillati</taxon>
        <taxon>Actinomycetota</taxon>
        <taxon>Actinomycetes</taxon>
        <taxon>Pseudonocardiales</taxon>
        <taxon>Pseudonocardiaceae</taxon>
    </lineage>
</organism>
<dbReference type="EMBL" id="SOCP01000001">
    <property type="protein sequence ID" value="TDV57831.1"/>
    <property type="molecule type" value="Genomic_DNA"/>
</dbReference>
<keyword evidence="2" id="KW-1185">Reference proteome</keyword>
<evidence type="ECO:0000313" key="2">
    <source>
        <dbReference type="Proteomes" id="UP000294927"/>
    </source>
</evidence>
<sequence>MESLRVELVRGALAVRGSIRQRGLATTVGLAATTAAGQLAFPLIRARRRGEHFTFQGERLPYAVHRYNNTFRNERAVEISIAKRFLAGSGDGRVLEVGNVLAYYGVTGHTVIDRYEPAPGVLNDDIVDYVPERPFDTVVTVSTLEHVGRDEDPREPEKVFRAFEAVRRCVAPGGRLLVTVPVGYNRTMDEGLRDGAVTFDRETWLIRTTRRNDWRECTREEGLAGEYGHPFTAANTILVGEDGG</sequence>
<dbReference type="SUPFAM" id="SSF53335">
    <property type="entry name" value="S-adenosyl-L-methionine-dependent methyltransferases"/>
    <property type="match status" value="1"/>
</dbReference>
<evidence type="ECO:0000313" key="1">
    <source>
        <dbReference type="EMBL" id="TDV57831.1"/>
    </source>
</evidence>
<dbReference type="InterPro" id="IPR029063">
    <property type="entry name" value="SAM-dependent_MTases_sf"/>
</dbReference>
<dbReference type="RefSeq" id="WP_133901047.1">
    <property type="nucleotide sequence ID" value="NZ_SOCP01000001.1"/>
</dbReference>
<keyword evidence="1" id="KW-0489">Methyltransferase</keyword>
<accession>A0A4V3FV74</accession>
<name>A0A4V3FV74_9PSEU</name>
<keyword evidence="1" id="KW-0808">Transferase</keyword>
<protein>
    <submittedName>
        <fullName evidence="1">Methyltransferase family protein</fullName>
    </submittedName>
</protein>
<dbReference type="Gene3D" id="3.40.50.150">
    <property type="entry name" value="Vaccinia Virus protein VP39"/>
    <property type="match status" value="1"/>
</dbReference>
<reference evidence="1 2" key="1">
    <citation type="submission" date="2019-03" db="EMBL/GenBank/DDBJ databases">
        <title>Genomic Encyclopedia of Archaeal and Bacterial Type Strains, Phase II (KMG-II): from individual species to whole genera.</title>
        <authorList>
            <person name="Goeker M."/>
        </authorList>
    </citation>
    <scope>NUCLEOTIDE SEQUENCE [LARGE SCALE GENOMIC DNA]</scope>
    <source>
        <strain evidence="1 2">DSM 45499</strain>
    </source>
</reference>